<dbReference type="PATRIC" id="fig|1231190.3.peg.3194"/>
<protein>
    <submittedName>
        <fullName evidence="2">Uncharacterized protein</fullName>
    </submittedName>
</protein>
<keyword evidence="1" id="KW-0812">Transmembrane</keyword>
<dbReference type="STRING" id="721133.SAMN05216176_110146"/>
<proteinExistence type="predicted"/>
<reference evidence="2 3" key="1">
    <citation type="journal article" date="2012" name="J. Bacteriol.">
        <title>Genome Sequence of Nitratireductor indicus Type Strain C115.</title>
        <authorList>
            <person name="Lai Q."/>
            <person name="Li G."/>
            <person name="Yu Z."/>
            <person name="Shao Z."/>
        </authorList>
    </citation>
    <scope>NUCLEOTIDE SEQUENCE [LARGE SCALE GENOMIC DNA]</scope>
    <source>
        <strain evidence="2 3">C115</strain>
    </source>
</reference>
<dbReference type="RefSeq" id="WP_009451264.1">
    <property type="nucleotide sequence ID" value="NZ_AMSI01000010.1"/>
</dbReference>
<feature type="transmembrane region" description="Helical" evidence="1">
    <location>
        <begin position="66"/>
        <end position="86"/>
    </location>
</feature>
<dbReference type="Proteomes" id="UP000007374">
    <property type="component" value="Unassembled WGS sequence"/>
</dbReference>
<organism evidence="2 3">
    <name type="scientific">Nitratireductor indicus C115</name>
    <dbReference type="NCBI Taxonomy" id="1231190"/>
    <lineage>
        <taxon>Bacteria</taxon>
        <taxon>Pseudomonadati</taxon>
        <taxon>Pseudomonadota</taxon>
        <taxon>Alphaproteobacteria</taxon>
        <taxon>Hyphomicrobiales</taxon>
        <taxon>Phyllobacteriaceae</taxon>
        <taxon>Nitratireductor</taxon>
    </lineage>
</organism>
<accession>K2NQI5</accession>
<comment type="caution">
    <text evidence="2">The sequence shown here is derived from an EMBL/GenBank/DDBJ whole genome shotgun (WGS) entry which is preliminary data.</text>
</comment>
<keyword evidence="3" id="KW-1185">Reference proteome</keyword>
<keyword evidence="1" id="KW-1133">Transmembrane helix</keyword>
<evidence type="ECO:0000313" key="2">
    <source>
        <dbReference type="EMBL" id="EKF41610.1"/>
    </source>
</evidence>
<name>K2NQI5_9HYPH</name>
<keyword evidence="1" id="KW-0472">Membrane</keyword>
<evidence type="ECO:0000256" key="1">
    <source>
        <dbReference type="SAM" id="Phobius"/>
    </source>
</evidence>
<sequence length="87" mass="9650">MSEAAVVLLACQGMLFTVWAFLAFRFLFALRNDAVVATGSVMPGLRATLRAFRGALTEPRYFSVRWRLFSTTVLLLLLSGLVPIALR</sequence>
<dbReference type="OrthoDB" id="7726121at2"/>
<dbReference type="EMBL" id="AMSI01000010">
    <property type="protein sequence ID" value="EKF41610.1"/>
    <property type="molecule type" value="Genomic_DNA"/>
</dbReference>
<gene>
    <name evidence="2" type="ORF">NA8A_15416</name>
</gene>
<dbReference type="AlphaFoldDB" id="K2NQI5"/>
<evidence type="ECO:0000313" key="3">
    <source>
        <dbReference type="Proteomes" id="UP000007374"/>
    </source>
</evidence>